<dbReference type="InterPro" id="IPR013087">
    <property type="entry name" value="Znf_C2H2_type"/>
</dbReference>
<dbReference type="InterPro" id="IPR045320">
    <property type="entry name" value="JAGGED/SL1-like"/>
</dbReference>
<evidence type="ECO:0000259" key="3">
    <source>
        <dbReference type="PROSITE" id="PS50157"/>
    </source>
</evidence>
<dbReference type="Proteomes" id="UP000032180">
    <property type="component" value="Chromosome 5"/>
</dbReference>
<dbReference type="GO" id="GO:0003700">
    <property type="term" value="F:DNA-binding transcription factor activity"/>
    <property type="evidence" value="ECO:0007669"/>
    <property type="project" value="InterPro"/>
</dbReference>
<dbReference type="Gene3D" id="3.30.160.60">
    <property type="entry name" value="Classic Zinc Finger"/>
    <property type="match status" value="1"/>
</dbReference>
<feature type="region of interest" description="Disordered" evidence="2">
    <location>
        <begin position="1"/>
        <end position="26"/>
    </location>
</feature>
<dbReference type="InterPro" id="IPR036236">
    <property type="entry name" value="Znf_C2H2_sf"/>
</dbReference>
<dbReference type="GO" id="GO:0008270">
    <property type="term" value="F:zinc ion binding"/>
    <property type="evidence" value="ECO:0007669"/>
    <property type="project" value="UniProtKB-KW"/>
</dbReference>
<protein>
    <recommendedName>
        <fullName evidence="3">C2H2-type domain-containing protein</fullName>
    </recommendedName>
</protein>
<name>A0A0D9WCX7_9ORYZ</name>
<evidence type="ECO:0000256" key="2">
    <source>
        <dbReference type="SAM" id="MobiDB-lite"/>
    </source>
</evidence>
<dbReference type="PROSITE" id="PS00028">
    <property type="entry name" value="ZINC_FINGER_C2H2_1"/>
    <property type="match status" value="1"/>
</dbReference>
<dbReference type="PANTHER" id="PTHR45730:SF108">
    <property type="entry name" value="PROTEIN LATE FLOWERING"/>
    <property type="match status" value="1"/>
</dbReference>
<keyword evidence="1" id="KW-0863">Zinc-finger</keyword>
<dbReference type="EnsemblPlants" id="LPERR05G03320.1">
    <property type="protein sequence ID" value="LPERR05G03320.1"/>
    <property type="gene ID" value="LPERR05G03320"/>
</dbReference>
<dbReference type="SUPFAM" id="SSF57667">
    <property type="entry name" value="beta-beta-alpha zinc fingers"/>
    <property type="match status" value="1"/>
</dbReference>
<reference evidence="5" key="2">
    <citation type="submission" date="2013-12" db="EMBL/GenBank/DDBJ databases">
        <authorList>
            <person name="Yu Y."/>
            <person name="Lee S."/>
            <person name="de Baynast K."/>
            <person name="Wissotski M."/>
            <person name="Liu L."/>
            <person name="Talag J."/>
            <person name="Goicoechea J."/>
            <person name="Angelova A."/>
            <person name="Jetty R."/>
            <person name="Kudrna D."/>
            <person name="Golser W."/>
            <person name="Rivera L."/>
            <person name="Zhang J."/>
            <person name="Wing R."/>
        </authorList>
    </citation>
    <scope>NUCLEOTIDE SEQUENCE</scope>
</reference>
<sequence>MDSTAAIHLRGEQQKQQANTAASGGGGGRRLFTCLFCEKKFLKSQALGGHQNAHRKERGAAAGCLNPYAVVYSAGAAAPTTMTTLLFPHQVDGSYSRSSAAATTAAGRRDIDGSRSAVEIMADHSWWTGQISTHAGGNSAGGEVDLELRLF</sequence>
<accession>A0A0D9WCX7</accession>
<evidence type="ECO:0000256" key="1">
    <source>
        <dbReference type="PROSITE-ProRule" id="PRU00042"/>
    </source>
</evidence>
<dbReference type="PROSITE" id="PS50157">
    <property type="entry name" value="ZINC_FINGER_C2H2_2"/>
    <property type="match status" value="1"/>
</dbReference>
<reference evidence="4 5" key="1">
    <citation type="submission" date="2012-08" db="EMBL/GenBank/DDBJ databases">
        <title>Oryza genome evolution.</title>
        <authorList>
            <person name="Wing R.A."/>
        </authorList>
    </citation>
    <scope>NUCLEOTIDE SEQUENCE</scope>
</reference>
<keyword evidence="1" id="KW-0862">Zinc</keyword>
<dbReference type="STRING" id="77586.A0A0D9WCX7"/>
<reference evidence="4" key="3">
    <citation type="submission" date="2015-04" db="UniProtKB">
        <authorList>
            <consortium name="EnsemblPlants"/>
        </authorList>
    </citation>
    <scope>IDENTIFICATION</scope>
</reference>
<dbReference type="PANTHER" id="PTHR45730">
    <property type="entry name" value="ZINC FINGER PROTEIN JAGGED"/>
    <property type="match status" value="1"/>
</dbReference>
<proteinExistence type="predicted"/>
<dbReference type="AlphaFoldDB" id="A0A0D9WCX7"/>
<dbReference type="Gramene" id="LPERR05G03320.1">
    <property type="protein sequence ID" value="LPERR05G03320.1"/>
    <property type="gene ID" value="LPERR05G03320"/>
</dbReference>
<organism evidence="4 5">
    <name type="scientific">Leersia perrieri</name>
    <dbReference type="NCBI Taxonomy" id="77586"/>
    <lineage>
        <taxon>Eukaryota</taxon>
        <taxon>Viridiplantae</taxon>
        <taxon>Streptophyta</taxon>
        <taxon>Embryophyta</taxon>
        <taxon>Tracheophyta</taxon>
        <taxon>Spermatophyta</taxon>
        <taxon>Magnoliopsida</taxon>
        <taxon>Liliopsida</taxon>
        <taxon>Poales</taxon>
        <taxon>Poaceae</taxon>
        <taxon>BOP clade</taxon>
        <taxon>Oryzoideae</taxon>
        <taxon>Oryzeae</taxon>
        <taxon>Oryzinae</taxon>
        <taxon>Leersia</taxon>
    </lineage>
</organism>
<dbReference type="HOGENOM" id="CLU_084324_3_0_1"/>
<keyword evidence="1" id="KW-0479">Metal-binding</keyword>
<evidence type="ECO:0000313" key="4">
    <source>
        <dbReference type="EnsemblPlants" id="LPERR05G03320.1"/>
    </source>
</evidence>
<feature type="domain" description="C2H2-type" evidence="3">
    <location>
        <begin position="32"/>
        <end position="59"/>
    </location>
</feature>
<evidence type="ECO:0000313" key="5">
    <source>
        <dbReference type="Proteomes" id="UP000032180"/>
    </source>
</evidence>
<keyword evidence="5" id="KW-1185">Reference proteome</keyword>